<dbReference type="RefSeq" id="XP_017775276.1">
    <property type="nucleotide sequence ID" value="XM_017919787.1"/>
</dbReference>
<dbReference type="InterPro" id="IPR001849">
    <property type="entry name" value="PH_domain"/>
</dbReference>
<dbReference type="GeneID" id="108561714"/>
<feature type="domain" description="PH" evidence="2">
    <location>
        <begin position="1"/>
        <end position="93"/>
    </location>
</feature>
<name>A0ABM1ML26_NICVS</name>
<dbReference type="Proteomes" id="UP000695000">
    <property type="component" value="Unplaced"/>
</dbReference>
<dbReference type="SUPFAM" id="SSF50729">
    <property type="entry name" value="PH domain-like"/>
    <property type="match status" value="1"/>
</dbReference>
<organism evidence="3 4">
    <name type="scientific">Nicrophorus vespilloides</name>
    <name type="common">Boreal carrion beetle</name>
    <dbReference type="NCBI Taxonomy" id="110193"/>
    <lineage>
        <taxon>Eukaryota</taxon>
        <taxon>Metazoa</taxon>
        <taxon>Ecdysozoa</taxon>
        <taxon>Arthropoda</taxon>
        <taxon>Hexapoda</taxon>
        <taxon>Insecta</taxon>
        <taxon>Pterygota</taxon>
        <taxon>Neoptera</taxon>
        <taxon>Endopterygota</taxon>
        <taxon>Coleoptera</taxon>
        <taxon>Polyphaga</taxon>
        <taxon>Staphyliniformia</taxon>
        <taxon>Silphidae</taxon>
        <taxon>Nicrophorinae</taxon>
        <taxon>Nicrophorus</taxon>
    </lineage>
</organism>
<dbReference type="Gene3D" id="2.30.29.30">
    <property type="entry name" value="Pleckstrin-homology domain (PH domain)/Phosphotyrosine-binding domain (PTB)"/>
    <property type="match status" value="1"/>
</dbReference>
<dbReference type="Pfam" id="PF00169">
    <property type="entry name" value="PH"/>
    <property type="match status" value="1"/>
</dbReference>
<evidence type="ECO:0000313" key="4">
    <source>
        <dbReference type="RefSeq" id="XP_017775276.1"/>
    </source>
</evidence>
<dbReference type="SMART" id="SM00233">
    <property type="entry name" value="PH"/>
    <property type="match status" value="1"/>
</dbReference>
<keyword evidence="1" id="KW-0597">Phosphoprotein</keyword>
<dbReference type="InterPro" id="IPR011993">
    <property type="entry name" value="PH-like_dom_sf"/>
</dbReference>
<dbReference type="PROSITE" id="PS50003">
    <property type="entry name" value="PH_DOMAIN"/>
    <property type="match status" value="1"/>
</dbReference>
<dbReference type="PANTHER" id="PTHR22902:SF27">
    <property type="entry name" value="PLECKSTRIN HOMOLOGY DOMAIN-CONTAINING FAMILY A MEMBER 3"/>
    <property type="match status" value="1"/>
</dbReference>
<reference evidence="4" key="1">
    <citation type="submission" date="2025-08" db="UniProtKB">
        <authorList>
            <consortium name="RefSeq"/>
        </authorList>
    </citation>
    <scope>IDENTIFICATION</scope>
    <source>
        <tissue evidence="4">Whole Larva</tissue>
    </source>
</reference>
<gene>
    <name evidence="4" type="primary">LOC108561714</name>
</gene>
<accession>A0ABM1ML26</accession>
<sequence>MEGTLWKWTNYWNGWQTRWFVYENGILSYYKSKEDVSQGCKGSMKISACEINASTTDMTRVDLGIPGERHIYLKAATMLERQSWISQFESAKSFRRSSLECQEILPSALKSKKSELRVYCDLLMQQVHTVKMAINSENGPEVLKMDEATRLLGATCNTFINTLEECMKLANSSIMYEQMQTLDVTSHR</sequence>
<evidence type="ECO:0000313" key="3">
    <source>
        <dbReference type="Proteomes" id="UP000695000"/>
    </source>
</evidence>
<evidence type="ECO:0000259" key="2">
    <source>
        <dbReference type="PROSITE" id="PS50003"/>
    </source>
</evidence>
<protein>
    <submittedName>
        <fullName evidence="4">Pleckstrin homology domain-containing family A member 3-like isoform X1</fullName>
    </submittedName>
</protein>
<keyword evidence="3" id="KW-1185">Reference proteome</keyword>
<dbReference type="InterPro" id="IPR045188">
    <property type="entry name" value="Boi1/Boi2-like"/>
</dbReference>
<dbReference type="PANTHER" id="PTHR22902">
    <property type="entry name" value="SESQUIPEDALIAN"/>
    <property type="match status" value="1"/>
</dbReference>
<evidence type="ECO:0000256" key="1">
    <source>
        <dbReference type="ARBA" id="ARBA00022553"/>
    </source>
</evidence>
<proteinExistence type="predicted"/>